<gene>
    <name evidence="2" type="ORF">TRFO_35186</name>
</gene>
<dbReference type="GO" id="GO:0003755">
    <property type="term" value="F:peptidyl-prolyl cis-trans isomerase activity"/>
    <property type="evidence" value="ECO:0007669"/>
    <property type="project" value="InterPro"/>
</dbReference>
<evidence type="ECO:0000313" key="2">
    <source>
        <dbReference type="EMBL" id="OHS98411.1"/>
    </source>
</evidence>
<reference evidence="2" key="1">
    <citation type="submission" date="2016-10" db="EMBL/GenBank/DDBJ databases">
        <authorList>
            <person name="Benchimol M."/>
            <person name="Almeida L.G."/>
            <person name="Vasconcelos A.T."/>
            <person name="Perreira-Neves A."/>
            <person name="Rosa I.A."/>
            <person name="Tasca T."/>
            <person name="Bogo M.R."/>
            <person name="de Souza W."/>
        </authorList>
    </citation>
    <scope>NUCLEOTIDE SEQUENCE [LARGE SCALE GENOMIC DNA]</scope>
    <source>
        <strain evidence="2">K</strain>
    </source>
</reference>
<evidence type="ECO:0000259" key="1">
    <source>
        <dbReference type="Pfam" id="PF00160"/>
    </source>
</evidence>
<evidence type="ECO:0000313" key="3">
    <source>
        <dbReference type="Proteomes" id="UP000179807"/>
    </source>
</evidence>
<dbReference type="EMBL" id="MLAK01001057">
    <property type="protein sequence ID" value="OHS98411.1"/>
    <property type="molecule type" value="Genomic_DNA"/>
</dbReference>
<proteinExistence type="predicted"/>
<dbReference type="VEuPathDB" id="TrichDB:TRFO_35186"/>
<dbReference type="InterPro" id="IPR029000">
    <property type="entry name" value="Cyclophilin-like_dom_sf"/>
</dbReference>
<dbReference type="InterPro" id="IPR002130">
    <property type="entry name" value="Cyclophilin-type_PPIase_dom"/>
</dbReference>
<sequence length="398" mass="45328">MGKRKRMVSGIRYTYDEIRTDRMIGKENKNVEKNYDDNSFDFDMDCLTYLPLKNPLICPFGYSFSRDSASKYLQNHSTHPFVPDQPFSMDILRAPKFTQNSAGQKIDVIDDKILTAKHKIVMIGVTGNVFSFNSVREFNLKPKMMNDLITGEAFTENDIIVIHDPDRERDLPDEPIINTKIEVEDSELVKNAAKFVSSLLMTKEQALKIENLWYLARPTPESLKQASFFKRNPPKKRPHAIIKTSLGEIIVELDVDVSTLACINFIGYAFRNVYNNVKVEKVVSSEYFIVCPHLEVDESVWTYPIAYERDEVRRNFKYVIYFLNTGNKQLHITNTGKFGITCQPMNLDDFHVFGGVISGEGIVSSICNGKILPDGRPAKPFSIKSISIVNNPFPASPP</sequence>
<dbReference type="Gene3D" id="2.40.100.10">
    <property type="entry name" value="Cyclophilin-like"/>
    <property type="match status" value="1"/>
</dbReference>
<dbReference type="AlphaFoldDB" id="A0A1J4JLH2"/>
<organism evidence="2 3">
    <name type="scientific">Tritrichomonas foetus</name>
    <dbReference type="NCBI Taxonomy" id="1144522"/>
    <lineage>
        <taxon>Eukaryota</taxon>
        <taxon>Metamonada</taxon>
        <taxon>Parabasalia</taxon>
        <taxon>Tritrichomonadida</taxon>
        <taxon>Tritrichomonadidae</taxon>
        <taxon>Tritrichomonas</taxon>
    </lineage>
</organism>
<feature type="domain" description="PPIase cyclophilin-type" evidence="1">
    <location>
        <begin position="241"/>
        <end position="386"/>
    </location>
</feature>
<accession>A0A1J4JLH2</accession>
<dbReference type="Pfam" id="PF00160">
    <property type="entry name" value="Pro_isomerase"/>
    <property type="match status" value="1"/>
</dbReference>
<dbReference type="SUPFAM" id="SSF50891">
    <property type="entry name" value="Cyclophilin-like"/>
    <property type="match status" value="1"/>
</dbReference>
<keyword evidence="3" id="KW-1185">Reference proteome</keyword>
<dbReference type="Proteomes" id="UP000179807">
    <property type="component" value="Unassembled WGS sequence"/>
</dbReference>
<name>A0A1J4JLH2_9EUKA</name>
<protein>
    <recommendedName>
        <fullName evidence="1">PPIase cyclophilin-type domain-containing protein</fullName>
    </recommendedName>
</protein>
<dbReference type="OrthoDB" id="407558at2759"/>
<dbReference type="RefSeq" id="XP_068351548.1">
    <property type="nucleotide sequence ID" value="XM_068510113.1"/>
</dbReference>
<dbReference type="GeneID" id="94844817"/>
<comment type="caution">
    <text evidence="2">The sequence shown here is derived from an EMBL/GenBank/DDBJ whole genome shotgun (WGS) entry which is preliminary data.</text>
</comment>